<sequence length="227" mass="25994">MMESILIIEDNQDVSRMLSEFLTESGYQPEAAFSGTDGLIKLREKSYDLVLLDLMLPYKSGDQVLRELRGFSDIPVIVISAKDMVGTKIDLLKLGADDYITKPFDLGEVEARVLSNLRRQSSSKVKEQTLQYRDLILSKDAKSVLLEGQDLELTAKEYAILQLLMEHPKKVYTKANLYETVWEDEYLGDDNAVKTHISNLRNKLKKASPLEQYIETVWGIGYRMYKE</sequence>
<dbReference type="Gene3D" id="6.10.250.690">
    <property type="match status" value="1"/>
</dbReference>
<evidence type="ECO:0000256" key="5">
    <source>
        <dbReference type="ARBA" id="ARBA00023125"/>
    </source>
</evidence>
<dbReference type="CDD" id="cd00383">
    <property type="entry name" value="trans_reg_C"/>
    <property type="match status" value="1"/>
</dbReference>
<dbReference type="PROSITE" id="PS50110">
    <property type="entry name" value="RESPONSE_REGULATORY"/>
    <property type="match status" value="1"/>
</dbReference>
<dbReference type="Gene3D" id="1.10.10.10">
    <property type="entry name" value="Winged helix-like DNA-binding domain superfamily/Winged helix DNA-binding domain"/>
    <property type="match status" value="1"/>
</dbReference>
<evidence type="ECO:0000256" key="2">
    <source>
        <dbReference type="ARBA" id="ARBA00022553"/>
    </source>
</evidence>
<accession>B0MCJ5</accession>
<feature type="domain" description="Response regulatory" evidence="10">
    <location>
        <begin position="4"/>
        <end position="117"/>
    </location>
</feature>
<feature type="domain" description="OmpR/PhoB-type" evidence="11">
    <location>
        <begin position="127"/>
        <end position="226"/>
    </location>
</feature>
<dbReference type="STRING" id="411490.ANACAC_01286"/>
<dbReference type="Proteomes" id="UP000004935">
    <property type="component" value="Unassembled WGS sequence"/>
</dbReference>
<dbReference type="Gene3D" id="3.40.50.2300">
    <property type="match status" value="1"/>
</dbReference>
<dbReference type="GO" id="GO:0005829">
    <property type="term" value="C:cytosol"/>
    <property type="evidence" value="ECO:0007669"/>
    <property type="project" value="TreeGrafter"/>
</dbReference>
<keyword evidence="2 8" id="KW-0597">Phosphoprotein</keyword>
<dbReference type="SMART" id="SM00862">
    <property type="entry name" value="Trans_reg_C"/>
    <property type="match status" value="1"/>
</dbReference>
<protein>
    <recommendedName>
        <fullName evidence="1">Stage 0 sporulation protein A homolog</fullName>
    </recommendedName>
</protein>
<evidence type="ECO:0000256" key="9">
    <source>
        <dbReference type="PROSITE-ProRule" id="PRU01091"/>
    </source>
</evidence>
<evidence type="ECO:0000256" key="4">
    <source>
        <dbReference type="ARBA" id="ARBA00023015"/>
    </source>
</evidence>
<dbReference type="GO" id="GO:0000156">
    <property type="term" value="F:phosphorelay response regulator activity"/>
    <property type="evidence" value="ECO:0007669"/>
    <property type="project" value="TreeGrafter"/>
</dbReference>
<reference evidence="12" key="1">
    <citation type="submission" date="2007-11" db="EMBL/GenBank/DDBJ databases">
        <authorList>
            <person name="Fulton L."/>
            <person name="Clifton S."/>
            <person name="Fulton B."/>
            <person name="Xu J."/>
            <person name="Minx P."/>
            <person name="Pepin K.H."/>
            <person name="Johnson M."/>
            <person name="Thiruvilangam P."/>
            <person name="Bhonagiri V."/>
            <person name="Nash W.E."/>
            <person name="Mardis E.R."/>
            <person name="Wilson R.K."/>
        </authorList>
    </citation>
    <scope>NUCLEOTIDE SEQUENCE [LARGE SCALE GENOMIC DNA]</scope>
    <source>
        <strain evidence="12">DSM 14662</strain>
    </source>
</reference>
<evidence type="ECO:0000259" key="11">
    <source>
        <dbReference type="PROSITE" id="PS51755"/>
    </source>
</evidence>
<dbReference type="PANTHER" id="PTHR48111:SF2">
    <property type="entry name" value="RESPONSE REGULATOR SAER"/>
    <property type="match status" value="1"/>
</dbReference>
<gene>
    <name evidence="12" type="ORF">ANACAC_01286</name>
</gene>
<organism evidence="12 13">
    <name type="scientific">Anaerostipes caccae (strain DSM 14662 / CCUG 47493 / JCM 13470 / NCIMB 13811 / L1-92)</name>
    <dbReference type="NCBI Taxonomy" id="411490"/>
    <lineage>
        <taxon>Bacteria</taxon>
        <taxon>Bacillati</taxon>
        <taxon>Bacillota</taxon>
        <taxon>Clostridia</taxon>
        <taxon>Lachnospirales</taxon>
        <taxon>Lachnospiraceae</taxon>
        <taxon>Anaerostipes</taxon>
    </lineage>
</organism>
<feature type="modified residue" description="4-aspartylphosphate" evidence="8">
    <location>
        <position position="53"/>
    </location>
</feature>
<evidence type="ECO:0000313" key="12">
    <source>
        <dbReference type="EMBL" id="EDR97665.1"/>
    </source>
</evidence>
<keyword evidence="13" id="KW-1185">Reference proteome</keyword>
<dbReference type="AlphaFoldDB" id="B0MCJ5"/>
<keyword evidence="6" id="KW-0804">Transcription</keyword>
<dbReference type="GO" id="GO:0032993">
    <property type="term" value="C:protein-DNA complex"/>
    <property type="evidence" value="ECO:0007669"/>
    <property type="project" value="TreeGrafter"/>
</dbReference>
<keyword evidence="3" id="KW-0902">Two-component regulatory system</keyword>
<dbReference type="SMART" id="SM00448">
    <property type="entry name" value="REC"/>
    <property type="match status" value="1"/>
</dbReference>
<name>B0MCJ5_ANACD</name>
<comment type="caution">
    <text evidence="12">The sequence shown here is derived from an EMBL/GenBank/DDBJ whole genome shotgun (WGS) entry which is preliminary data.</text>
</comment>
<reference evidence="12" key="2">
    <citation type="submission" date="2013-11" db="EMBL/GenBank/DDBJ databases">
        <title>Draft genome sequence of Anaerostipes caccae (DSM 14662).</title>
        <authorList>
            <person name="Sudarsanam P."/>
            <person name="Ley R."/>
            <person name="Guruge J."/>
            <person name="Turnbaugh P.J."/>
            <person name="Mahowald M."/>
            <person name="Liep D."/>
            <person name="Gordon J."/>
        </authorList>
    </citation>
    <scope>NUCLEOTIDE SEQUENCE</scope>
    <source>
        <strain evidence="12">DSM 14662</strain>
    </source>
</reference>
<proteinExistence type="predicted"/>
<dbReference type="Pfam" id="PF00486">
    <property type="entry name" value="Trans_reg_C"/>
    <property type="match status" value="1"/>
</dbReference>
<evidence type="ECO:0000256" key="8">
    <source>
        <dbReference type="PROSITE-ProRule" id="PRU00169"/>
    </source>
</evidence>
<dbReference type="PROSITE" id="PS51755">
    <property type="entry name" value="OMPR_PHOB"/>
    <property type="match status" value="1"/>
</dbReference>
<dbReference type="GO" id="GO:0006355">
    <property type="term" value="P:regulation of DNA-templated transcription"/>
    <property type="evidence" value="ECO:0007669"/>
    <property type="project" value="InterPro"/>
</dbReference>
<evidence type="ECO:0000256" key="7">
    <source>
        <dbReference type="ARBA" id="ARBA00024867"/>
    </source>
</evidence>
<evidence type="ECO:0000256" key="1">
    <source>
        <dbReference type="ARBA" id="ARBA00018672"/>
    </source>
</evidence>
<keyword evidence="4" id="KW-0805">Transcription regulation</keyword>
<comment type="function">
    <text evidence="7">May play the central regulatory role in sporulation. It may be an element of the effector pathway responsible for the activation of sporulation genes in response to nutritional stress. Spo0A may act in concert with spo0H (a sigma factor) to control the expression of some genes that are critical to the sporulation process.</text>
</comment>
<dbReference type="InterPro" id="IPR036388">
    <property type="entry name" value="WH-like_DNA-bd_sf"/>
</dbReference>
<dbReference type="eggNOG" id="COG0745">
    <property type="taxonomic scope" value="Bacteria"/>
</dbReference>
<evidence type="ECO:0000256" key="3">
    <source>
        <dbReference type="ARBA" id="ARBA00023012"/>
    </source>
</evidence>
<dbReference type="FunFam" id="1.10.10.10:FF:000018">
    <property type="entry name" value="DNA-binding response regulator ResD"/>
    <property type="match status" value="1"/>
</dbReference>
<feature type="DNA-binding region" description="OmpR/PhoB-type" evidence="9">
    <location>
        <begin position="127"/>
        <end position="226"/>
    </location>
</feature>
<evidence type="ECO:0000259" key="10">
    <source>
        <dbReference type="PROSITE" id="PS50110"/>
    </source>
</evidence>
<dbReference type="InterPro" id="IPR011006">
    <property type="entry name" value="CheY-like_superfamily"/>
</dbReference>
<dbReference type="SUPFAM" id="SSF52172">
    <property type="entry name" value="CheY-like"/>
    <property type="match status" value="1"/>
</dbReference>
<dbReference type="InterPro" id="IPR001867">
    <property type="entry name" value="OmpR/PhoB-type_DNA-bd"/>
</dbReference>
<dbReference type="InterPro" id="IPR039420">
    <property type="entry name" value="WalR-like"/>
</dbReference>
<dbReference type="GO" id="GO:0000976">
    <property type="term" value="F:transcription cis-regulatory region binding"/>
    <property type="evidence" value="ECO:0007669"/>
    <property type="project" value="TreeGrafter"/>
</dbReference>
<dbReference type="Pfam" id="PF00072">
    <property type="entry name" value="Response_reg"/>
    <property type="match status" value="1"/>
</dbReference>
<dbReference type="HOGENOM" id="CLU_000445_30_3_9"/>
<keyword evidence="5 9" id="KW-0238">DNA-binding</keyword>
<dbReference type="InterPro" id="IPR001789">
    <property type="entry name" value="Sig_transdc_resp-reg_receiver"/>
</dbReference>
<evidence type="ECO:0000313" key="13">
    <source>
        <dbReference type="Proteomes" id="UP000004935"/>
    </source>
</evidence>
<dbReference type="PANTHER" id="PTHR48111">
    <property type="entry name" value="REGULATOR OF RPOS"/>
    <property type="match status" value="1"/>
</dbReference>
<dbReference type="EMBL" id="ABAX03000012">
    <property type="protein sequence ID" value="EDR97665.1"/>
    <property type="molecule type" value="Genomic_DNA"/>
</dbReference>
<evidence type="ECO:0000256" key="6">
    <source>
        <dbReference type="ARBA" id="ARBA00023163"/>
    </source>
</evidence>
<dbReference type="CDD" id="cd17574">
    <property type="entry name" value="REC_OmpR"/>
    <property type="match status" value="1"/>
</dbReference>